<dbReference type="Proteomes" id="UP000077202">
    <property type="component" value="Unassembled WGS sequence"/>
</dbReference>
<protein>
    <submittedName>
        <fullName evidence="3">Uncharacterized protein</fullName>
    </submittedName>
</protein>
<sequence length="286" mass="32045">MALKFNFLLWGWNWVCLAMVREWLGEKDQPPRGYRPHPERWQVSDCEQVLGRCVGEEGDLLFDCGSVQVTKEEEISFDALFKNSKSSKNGYKTPTERVQFPLLSRTNPGKYVKDVEVDTDSDEAPASTPPARPRADDEPRGARALRKWKWDGEEDQSQWAVPTAPVRRRANNEPASQPKQKAHKLFLPASSADTWQAAVTRDSPSSEEDVSAKVLERSADLPTPKARVPSEEARRPSGHRRRHAATTNMPAMEKCLPSKQVPFDDSPSGQEPSAQEPSVQAPSAQE</sequence>
<dbReference type="EMBL" id="LVLJ01001079">
    <property type="protein sequence ID" value="OAE31501.1"/>
    <property type="molecule type" value="Genomic_DNA"/>
</dbReference>
<name>A0A176WFX1_MARPO</name>
<comment type="caution">
    <text evidence="3">The sequence shown here is derived from an EMBL/GenBank/DDBJ whole genome shotgun (WGS) entry which is preliminary data.</text>
</comment>
<proteinExistence type="predicted"/>
<feature type="chain" id="PRO_5008052544" evidence="2">
    <location>
        <begin position="19"/>
        <end position="286"/>
    </location>
</feature>
<evidence type="ECO:0000313" key="3">
    <source>
        <dbReference type="EMBL" id="OAE31501.1"/>
    </source>
</evidence>
<feature type="region of interest" description="Disordered" evidence="1">
    <location>
        <begin position="116"/>
        <end position="286"/>
    </location>
</feature>
<organism evidence="3 4">
    <name type="scientific">Marchantia polymorpha subsp. ruderalis</name>
    <dbReference type="NCBI Taxonomy" id="1480154"/>
    <lineage>
        <taxon>Eukaryota</taxon>
        <taxon>Viridiplantae</taxon>
        <taxon>Streptophyta</taxon>
        <taxon>Embryophyta</taxon>
        <taxon>Marchantiophyta</taxon>
        <taxon>Marchantiopsida</taxon>
        <taxon>Marchantiidae</taxon>
        <taxon>Marchantiales</taxon>
        <taxon>Marchantiaceae</taxon>
        <taxon>Marchantia</taxon>
    </lineage>
</organism>
<reference evidence="3" key="1">
    <citation type="submission" date="2016-03" db="EMBL/GenBank/DDBJ databases">
        <title>Mechanisms controlling the formation of the plant cell surface in tip-growing cells are functionally conserved among land plants.</title>
        <authorList>
            <person name="Honkanen S."/>
            <person name="Jones V.A."/>
            <person name="Morieri G."/>
            <person name="Champion C."/>
            <person name="Hetherington A.J."/>
            <person name="Kelly S."/>
            <person name="Saint-Marcoux D."/>
            <person name="Proust H."/>
            <person name="Prescott H."/>
            <person name="Dolan L."/>
        </authorList>
    </citation>
    <scope>NUCLEOTIDE SEQUENCE [LARGE SCALE GENOMIC DNA]</scope>
    <source>
        <tissue evidence="3">Whole gametophyte</tissue>
    </source>
</reference>
<evidence type="ECO:0000256" key="2">
    <source>
        <dbReference type="SAM" id="SignalP"/>
    </source>
</evidence>
<keyword evidence="2" id="KW-0732">Signal</keyword>
<evidence type="ECO:0000313" key="4">
    <source>
        <dbReference type="Proteomes" id="UP000077202"/>
    </source>
</evidence>
<feature type="compositionally biased region" description="Basic and acidic residues" evidence="1">
    <location>
        <begin position="210"/>
        <end position="219"/>
    </location>
</feature>
<accession>A0A176WFX1</accession>
<keyword evidence="4" id="KW-1185">Reference proteome</keyword>
<evidence type="ECO:0000256" key="1">
    <source>
        <dbReference type="SAM" id="MobiDB-lite"/>
    </source>
</evidence>
<dbReference type="AlphaFoldDB" id="A0A176WFX1"/>
<feature type="compositionally biased region" description="Polar residues" evidence="1">
    <location>
        <begin position="267"/>
        <end position="286"/>
    </location>
</feature>
<gene>
    <name evidence="3" type="ORF">AXG93_2109s1000</name>
</gene>
<feature type="signal peptide" evidence="2">
    <location>
        <begin position="1"/>
        <end position="18"/>
    </location>
</feature>